<sequence>MPEIAANPHLFKATFTLGEDSFTAHLSKAEYVPTQPTGQYVDLSGKAVNFGGESSWILDLAGCQDWSTANSLSAYLDAHEGEEVEATITEPSGATHVGTVVCAAVNKGGTANSPALWAKQLQANGKPQTTYPV</sequence>
<evidence type="ECO:0008006" key="3">
    <source>
        <dbReference type="Google" id="ProtNLM"/>
    </source>
</evidence>
<dbReference type="Proteomes" id="UP000576969">
    <property type="component" value="Unassembled WGS sequence"/>
</dbReference>
<proteinExistence type="predicted"/>
<dbReference type="AlphaFoldDB" id="A0A7Y9KLQ2"/>
<gene>
    <name evidence="1" type="ORF">BJ991_002541</name>
</gene>
<evidence type="ECO:0000313" key="2">
    <source>
        <dbReference type="Proteomes" id="UP000576969"/>
    </source>
</evidence>
<protein>
    <recommendedName>
        <fullName evidence="3">Phage tail protein</fullName>
    </recommendedName>
</protein>
<name>A0A7Y9KLQ2_9MICO</name>
<accession>A0A7Y9KLQ2</accession>
<dbReference type="RefSeq" id="WP_179490539.1">
    <property type="nucleotide sequence ID" value="NZ_JACCBV010000001.1"/>
</dbReference>
<organism evidence="1 2">
    <name type="scientific">Microbacterium immunditiarum</name>
    <dbReference type="NCBI Taxonomy" id="337480"/>
    <lineage>
        <taxon>Bacteria</taxon>
        <taxon>Bacillati</taxon>
        <taxon>Actinomycetota</taxon>
        <taxon>Actinomycetes</taxon>
        <taxon>Micrococcales</taxon>
        <taxon>Microbacteriaceae</taxon>
        <taxon>Microbacterium</taxon>
    </lineage>
</organism>
<reference evidence="1 2" key="1">
    <citation type="submission" date="2020-07" db="EMBL/GenBank/DDBJ databases">
        <title>Sequencing the genomes of 1000 actinobacteria strains.</title>
        <authorList>
            <person name="Klenk H.-P."/>
        </authorList>
    </citation>
    <scope>NUCLEOTIDE SEQUENCE [LARGE SCALE GENOMIC DNA]</scope>
    <source>
        <strain evidence="1 2">DSM 24662</strain>
    </source>
</reference>
<dbReference type="EMBL" id="JACCBV010000001">
    <property type="protein sequence ID" value="NYE20513.1"/>
    <property type="molecule type" value="Genomic_DNA"/>
</dbReference>
<comment type="caution">
    <text evidence="1">The sequence shown here is derived from an EMBL/GenBank/DDBJ whole genome shotgun (WGS) entry which is preliminary data.</text>
</comment>
<keyword evidence="2" id="KW-1185">Reference proteome</keyword>
<evidence type="ECO:0000313" key="1">
    <source>
        <dbReference type="EMBL" id="NYE20513.1"/>
    </source>
</evidence>